<accession>A0A9P0BQ05</accession>
<dbReference type="AlphaFoldDB" id="A0A9P0BQ05"/>
<reference evidence="5" key="1">
    <citation type="submission" date="2021-12" db="EMBL/GenBank/DDBJ databases">
        <authorList>
            <person name="King R."/>
        </authorList>
    </citation>
    <scope>NUCLEOTIDE SEQUENCE</scope>
</reference>
<keyword evidence="1 4" id="KW-0732">Signal</keyword>
<dbReference type="InterPro" id="IPR038606">
    <property type="entry name" value="To_sf"/>
</dbReference>
<protein>
    <submittedName>
        <fullName evidence="5">Uncharacterized protein</fullName>
    </submittedName>
</protein>
<feature type="chain" id="PRO_5040346640" evidence="4">
    <location>
        <begin position="20"/>
        <end position="240"/>
    </location>
</feature>
<evidence type="ECO:0000313" key="6">
    <source>
        <dbReference type="Proteomes" id="UP001154114"/>
    </source>
</evidence>
<dbReference type="Gene3D" id="3.15.10.30">
    <property type="entry name" value="Haemolymph juvenile hormone binding protein"/>
    <property type="match status" value="1"/>
</dbReference>
<keyword evidence="6" id="KW-1185">Reference proteome</keyword>
<dbReference type="SMART" id="SM00700">
    <property type="entry name" value="JHBP"/>
    <property type="match status" value="1"/>
</dbReference>
<dbReference type="Proteomes" id="UP001154114">
    <property type="component" value="Chromosome 15"/>
</dbReference>
<sequence length="240" mass="26306">MNSSIAFLVLALSVVGSNAGLAPFIKKCRSEDSKCLKEVAQATIPLFAAGIPELGVQRLEPFYMKYLDASSPGLSLKLWEVKGTGLKDCIAKKIQRDTGKSKLIVKLQCTVDFVAKYEMNGRLLVLPIEGKGDAHVVLRKVVITADVDMGDKIGKDGEKHWKVKSFRHTYDLKDESTIELENLFNGNEVLGRAARDLIKSSSNEIVKEVGPPIVKAIVSTIVETVDKFFQNVPASELSLD</sequence>
<dbReference type="GO" id="GO:0007623">
    <property type="term" value="P:circadian rhythm"/>
    <property type="evidence" value="ECO:0007669"/>
    <property type="project" value="UniProtKB-ARBA"/>
</dbReference>
<dbReference type="InterPro" id="IPR010562">
    <property type="entry name" value="Haemolymph_juvenile_hormone-bd"/>
</dbReference>
<evidence type="ECO:0000313" key="5">
    <source>
        <dbReference type="EMBL" id="CAH0586866.1"/>
    </source>
</evidence>
<evidence type="ECO:0000256" key="1">
    <source>
        <dbReference type="ARBA" id="ARBA00022729"/>
    </source>
</evidence>
<dbReference type="FunFam" id="3.15.10.30:FF:000001">
    <property type="entry name" value="Takeout-like protein 1"/>
    <property type="match status" value="1"/>
</dbReference>
<dbReference type="PANTHER" id="PTHR11008:SF41">
    <property type="entry name" value="RE70318P"/>
    <property type="match status" value="1"/>
</dbReference>
<keyword evidence="2" id="KW-0090">Biological rhythms</keyword>
<name>A0A9P0BQ05_CHRIL</name>
<gene>
    <name evidence="5" type="ORF">CINC_LOCUS3367</name>
</gene>
<dbReference type="Pfam" id="PF06585">
    <property type="entry name" value="JHBP"/>
    <property type="match status" value="1"/>
</dbReference>
<comment type="similarity">
    <text evidence="3">Belongs to the TO family.</text>
</comment>
<proteinExistence type="inferred from homology"/>
<evidence type="ECO:0000256" key="2">
    <source>
        <dbReference type="ARBA" id="ARBA00023108"/>
    </source>
</evidence>
<evidence type="ECO:0000256" key="3">
    <source>
        <dbReference type="ARBA" id="ARBA00060902"/>
    </source>
</evidence>
<feature type="signal peptide" evidence="4">
    <location>
        <begin position="1"/>
        <end position="19"/>
    </location>
</feature>
<dbReference type="GO" id="GO:0005615">
    <property type="term" value="C:extracellular space"/>
    <property type="evidence" value="ECO:0007669"/>
    <property type="project" value="TreeGrafter"/>
</dbReference>
<dbReference type="EMBL" id="LR824018">
    <property type="protein sequence ID" value="CAH0586866.1"/>
    <property type="molecule type" value="Genomic_DNA"/>
</dbReference>
<dbReference type="OrthoDB" id="6853364at2759"/>
<evidence type="ECO:0000256" key="4">
    <source>
        <dbReference type="SAM" id="SignalP"/>
    </source>
</evidence>
<dbReference type="PANTHER" id="PTHR11008">
    <property type="entry name" value="PROTEIN TAKEOUT-LIKE PROTEIN"/>
    <property type="match status" value="1"/>
</dbReference>
<organism evidence="5 6">
    <name type="scientific">Chrysodeixis includens</name>
    <name type="common">Soybean looper</name>
    <name type="synonym">Pseudoplusia includens</name>
    <dbReference type="NCBI Taxonomy" id="689277"/>
    <lineage>
        <taxon>Eukaryota</taxon>
        <taxon>Metazoa</taxon>
        <taxon>Ecdysozoa</taxon>
        <taxon>Arthropoda</taxon>
        <taxon>Hexapoda</taxon>
        <taxon>Insecta</taxon>
        <taxon>Pterygota</taxon>
        <taxon>Neoptera</taxon>
        <taxon>Endopterygota</taxon>
        <taxon>Lepidoptera</taxon>
        <taxon>Glossata</taxon>
        <taxon>Ditrysia</taxon>
        <taxon>Noctuoidea</taxon>
        <taxon>Noctuidae</taxon>
        <taxon>Plusiinae</taxon>
        <taxon>Chrysodeixis</taxon>
    </lineage>
</organism>